<feature type="region of interest" description="Disordered" evidence="1">
    <location>
        <begin position="1"/>
        <end position="90"/>
    </location>
</feature>
<feature type="compositionally biased region" description="Basic residues" evidence="1">
    <location>
        <begin position="1"/>
        <end position="13"/>
    </location>
</feature>
<dbReference type="AlphaFoldDB" id="A0A8C2VDJ6"/>
<reference evidence="2" key="1">
    <citation type="submission" date="2025-08" db="UniProtKB">
        <authorList>
            <consortium name="Ensembl"/>
        </authorList>
    </citation>
    <scope>IDENTIFICATION</scope>
</reference>
<accession>A0A8C2VDJ6</accession>
<proteinExistence type="predicted"/>
<keyword evidence="3" id="KW-1185">Reference proteome</keyword>
<feature type="compositionally biased region" description="Low complexity" evidence="1">
    <location>
        <begin position="72"/>
        <end position="90"/>
    </location>
</feature>
<dbReference type="Proteomes" id="UP000694398">
    <property type="component" value="Unassembled WGS sequence"/>
</dbReference>
<evidence type="ECO:0000256" key="1">
    <source>
        <dbReference type="SAM" id="MobiDB-lite"/>
    </source>
</evidence>
<organism evidence="2 3">
    <name type="scientific">Chinchilla lanigera</name>
    <name type="common">Long-tailed chinchilla</name>
    <name type="synonym">Chinchilla villidera</name>
    <dbReference type="NCBI Taxonomy" id="34839"/>
    <lineage>
        <taxon>Eukaryota</taxon>
        <taxon>Metazoa</taxon>
        <taxon>Chordata</taxon>
        <taxon>Craniata</taxon>
        <taxon>Vertebrata</taxon>
        <taxon>Euteleostomi</taxon>
        <taxon>Mammalia</taxon>
        <taxon>Eutheria</taxon>
        <taxon>Euarchontoglires</taxon>
        <taxon>Glires</taxon>
        <taxon>Rodentia</taxon>
        <taxon>Hystricomorpha</taxon>
        <taxon>Chinchillidae</taxon>
        <taxon>Chinchilla</taxon>
    </lineage>
</organism>
<evidence type="ECO:0000313" key="3">
    <source>
        <dbReference type="Proteomes" id="UP000694398"/>
    </source>
</evidence>
<name>A0A8C2VDJ6_CHILA</name>
<feature type="compositionally biased region" description="Basic and acidic residues" evidence="1">
    <location>
        <begin position="21"/>
        <end position="49"/>
    </location>
</feature>
<dbReference type="GeneTree" id="ENSGT00860000135887"/>
<evidence type="ECO:0000313" key="2">
    <source>
        <dbReference type="Ensembl" id="ENSCLAP00000013301.1"/>
    </source>
</evidence>
<protein>
    <submittedName>
        <fullName evidence="2">Uncharacterized protein</fullName>
    </submittedName>
</protein>
<sequence length="141" mass="15250">LGRGRRGPGRRAGRASALRSQGEEKARREPAPRRERRERTGRRGREGRRGPAHLLDGRLAAAPQPHEQNPGLGAVSAPRAAASAGPRPNAAARRRRLLFFLLHAVAEVLWKRIGRAVTAGERRLLRPVLQGHGAGPPPPAP</sequence>
<reference evidence="2" key="2">
    <citation type="submission" date="2025-09" db="UniProtKB">
        <authorList>
            <consortium name="Ensembl"/>
        </authorList>
    </citation>
    <scope>IDENTIFICATION</scope>
</reference>
<dbReference type="Ensembl" id="ENSCLAT00000013453.1">
    <property type="protein sequence ID" value="ENSCLAP00000013301.1"/>
    <property type="gene ID" value="ENSCLAG00000009189.1"/>
</dbReference>
<dbReference type="OMA" id="APQPHEQ"/>